<dbReference type="HOGENOM" id="CLU_2023915_0_0_9"/>
<evidence type="ECO:0000313" key="2">
    <source>
        <dbReference type="EMBL" id="AEE96333.1"/>
    </source>
</evidence>
<dbReference type="eggNOG" id="COG2165">
    <property type="taxonomic scope" value="Bacteria"/>
</dbReference>
<keyword evidence="1" id="KW-0472">Membrane</keyword>
<dbReference type="STRING" id="697281.Mahau_1136"/>
<name>F3ZVH1_MAHA5</name>
<dbReference type="KEGG" id="mas:Mahau_1136"/>
<dbReference type="NCBIfam" id="TIGR02532">
    <property type="entry name" value="IV_pilin_GFxxxE"/>
    <property type="match status" value="1"/>
</dbReference>
<reference evidence="3" key="1">
    <citation type="submission" date="2010-11" db="EMBL/GenBank/DDBJ databases">
        <title>The complete genome of Mahella australiensis DSM 15567.</title>
        <authorList>
            <consortium name="US DOE Joint Genome Institute (JGI-PGF)"/>
            <person name="Lucas S."/>
            <person name="Copeland A."/>
            <person name="Lapidus A."/>
            <person name="Bruce D."/>
            <person name="Goodwin L."/>
            <person name="Pitluck S."/>
            <person name="Kyrpides N."/>
            <person name="Mavromatis K."/>
            <person name="Pagani I."/>
            <person name="Ivanova N."/>
            <person name="Teshima H."/>
            <person name="Brettin T."/>
            <person name="Detter J.C."/>
            <person name="Han C."/>
            <person name="Tapia R."/>
            <person name="Land M."/>
            <person name="Hauser L."/>
            <person name="Markowitz V."/>
            <person name="Cheng J.-F."/>
            <person name="Hugenholtz P."/>
            <person name="Woyke T."/>
            <person name="Wu D."/>
            <person name="Spring S."/>
            <person name="Pukall R."/>
            <person name="Steenblock K."/>
            <person name="Schneider S."/>
            <person name="Klenk H.-P."/>
            <person name="Eisen J.A."/>
        </authorList>
    </citation>
    <scope>NUCLEOTIDE SEQUENCE [LARGE SCALE GENOMIC DNA]</scope>
    <source>
        <strain evidence="3">DSM 15567 / CIP 107919 / 50-1 BON</strain>
    </source>
</reference>
<dbReference type="InterPro" id="IPR012902">
    <property type="entry name" value="N_methyl_site"/>
</dbReference>
<keyword evidence="3" id="KW-1185">Reference proteome</keyword>
<keyword evidence="1" id="KW-0812">Transmembrane</keyword>
<dbReference type="Proteomes" id="UP000008457">
    <property type="component" value="Chromosome"/>
</dbReference>
<gene>
    <name evidence="2" type="ordered locus">Mahau_1136</name>
</gene>
<dbReference type="RefSeq" id="WP_013780763.1">
    <property type="nucleotide sequence ID" value="NC_015520.1"/>
</dbReference>
<dbReference type="SUPFAM" id="SSF54523">
    <property type="entry name" value="Pili subunits"/>
    <property type="match status" value="1"/>
</dbReference>
<accession>F3ZVH1</accession>
<organism evidence="2 3">
    <name type="scientific">Mahella australiensis (strain DSM 15567 / CIP 107919 / 50-1 BON)</name>
    <dbReference type="NCBI Taxonomy" id="697281"/>
    <lineage>
        <taxon>Bacteria</taxon>
        <taxon>Bacillati</taxon>
        <taxon>Bacillota</taxon>
        <taxon>Clostridia</taxon>
        <taxon>Thermoanaerobacterales</taxon>
        <taxon>Thermoanaerobacterales Family IV. Incertae Sedis</taxon>
        <taxon>Mahella</taxon>
    </lineage>
</organism>
<dbReference type="EMBL" id="CP002360">
    <property type="protein sequence ID" value="AEE96333.1"/>
    <property type="molecule type" value="Genomic_DNA"/>
</dbReference>
<sequence length="122" mass="13262">MNEYKGFTLLEIIVAMAILGVIVIPFSGIFVQSTKVQATAGDISRAGYVAQNVIEDIRAGLVVNTGQRDGYYVKVQIEDYVSDGNAVGDEDNVLKRVDVKAFESENADEPLAVRQTIVALPR</sequence>
<evidence type="ECO:0000313" key="3">
    <source>
        <dbReference type="Proteomes" id="UP000008457"/>
    </source>
</evidence>
<proteinExistence type="predicted"/>
<dbReference type="InterPro" id="IPR045584">
    <property type="entry name" value="Pilin-like"/>
</dbReference>
<protein>
    <recommendedName>
        <fullName evidence="4">Prepilin-type N-terminal cleavage/methylation domain-containing protein</fullName>
    </recommendedName>
</protein>
<feature type="transmembrane region" description="Helical" evidence="1">
    <location>
        <begin position="12"/>
        <end position="31"/>
    </location>
</feature>
<evidence type="ECO:0000256" key="1">
    <source>
        <dbReference type="SAM" id="Phobius"/>
    </source>
</evidence>
<keyword evidence="1" id="KW-1133">Transmembrane helix</keyword>
<dbReference type="Pfam" id="PF07963">
    <property type="entry name" value="N_methyl"/>
    <property type="match status" value="1"/>
</dbReference>
<dbReference type="AlphaFoldDB" id="F3ZVH1"/>
<reference evidence="2 3" key="2">
    <citation type="journal article" date="2011" name="Stand. Genomic Sci.">
        <title>Complete genome sequence of Mahella australiensis type strain (50-1 BON).</title>
        <authorList>
            <person name="Sikorski J."/>
            <person name="Teshima H."/>
            <person name="Nolan M."/>
            <person name="Lucas S."/>
            <person name="Hammon N."/>
            <person name="Deshpande S."/>
            <person name="Cheng J.F."/>
            <person name="Pitluck S."/>
            <person name="Liolios K."/>
            <person name="Pagani I."/>
            <person name="Ivanova N."/>
            <person name="Huntemann M."/>
            <person name="Mavromatis K."/>
            <person name="Ovchinikova G."/>
            <person name="Pati A."/>
            <person name="Tapia R."/>
            <person name="Han C."/>
            <person name="Goodwin L."/>
            <person name="Chen A."/>
            <person name="Palaniappan K."/>
            <person name="Land M."/>
            <person name="Hauser L."/>
            <person name="Ngatchou-Djao O.D."/>
            <person name="Rohde M."/>
            <person name="Pukall R."/>
            <person name="Spring S."/>
            <person name="Abt B."/>
            <person name="Goker M."/>
            <person name="Detter J.C."/>
            <person name="Woyke T."/>
            <person name="Bristow J."/>
            <person name="Markowitz V."/>
            <person name="Hugenholtz P."/>
            <person name="Eisen J.A."/>
            <person name="Kyrpides N.C."/>
            <person name="Klenk H.P."/>
            <person name="Lapidus A."/>
        </authorList>
    </citation>
    <scope>NUCLEOTIDE SEQUENCE [LARGE SCALE GENOMIC DNA]</scope>
    <source>
        <strain evidence="3">DSM 15567 / CIP 107919 / 50-1 BON</strain>
    </source>
</reference>
<evidence type="ECO:0008006" key="4">
    <source>
        <dbReference type="Google" id="ProtNLM"/>
    </source>
</evidence>